<dbReference type="Proteomes" id="UP000028501">
    <property type="component" value="Chromosome"/>
</dbReference>
<organism evidence="1 2">
    <name type="scientific">Archaeoglobus fulgidus DSM 8774</name>
    <dbReference type="NCBI Taxonomy" id="1344584"/>
    <lineage>
        <taxon>Archaea</taxon>
        <taxon>Methanobacteriati</taxon>
        <taxon>Methanobacteriota</taxon>
        <taxon>Archaeoglobi</taxon>
        <taxon>Archaeoglobales</taxon>
        <taxon>Archaeoglobaceae</taxon>
        <taxon>Archaeoglobus</taxon>
    </lineage>
</organism>
<dbReference type="InterPro" id="IPR011047">
    <property type="entry name" value="Quinoprotein_ADH-like_sf"/>
</dbReference>
<dbReference type="PIRSF" id="PIRSF006425">
    <property type="entry name" value="UCP006425_WD40"/>
    <property type="match status" value="1"/>
</dbReference>
<dbReference type="InterPro" id="IPR015943">
    <property type="entry name" value="WD40/YVTN_repeat-like_dom_sf"/>
</dbReference>
<dbReference type="Gene3D" id="2.130.10.10">
    <property type="entry name" value="YVTN repeat-like/Quinoprotein amine dehydrogenase"/>
    <property type="match status" value="1"/>
</dbReference>
<evidence type="ECO:0000313" key="2">
    <source>
        <dbReference type="Proteomes" id="UP000028501"/>
    </source>
</evidence>
<reference evidence="1 2" key="1">
    <citation type="submission" date="2013-07" db="EMBL/GenBank/DDBJ databases">
        <title>Genome of Archaeoglobus fulgidus.</title>
        <authorList>
            <person name="Fiebig A."/>
            <person name="Birkeland N.-K."/>
        </authorList>
    </citation>
    <scope>NUCLEOTIDE SEQUENCE [LARGE SCALE GENOMIC DNA]</scope>
    <source>
        <strain evidence="1 2">DSM 8774</strain>
    </source>
</reference>
<dbReference type="InterPro" id="IPR014441">
    <property type="entry name" value="UCP006425_b-propeller"/>
</dbReference>
<dbReference type="GeneID" id="24794418"/>
<dbReference type="SUPFAM" id="SSF50998">
    <property type="entry name" value="Quinoprotein alcohol dehydrogenase-like"/>
    <property type="match status" value="1"/>
</dbReference>
<dbReference type="AlphaFoldDB" id="A0A075WBB8"/>
<dbReference type="HOGENOM" id="CLU_015706_1_0_2"/>
<accession>A0A075WBB8</accession>
<dbReference type="KEGG" id="afg:AFULGI_00009030"/>
<gene>
    <name evidence="1" type="ORF">AFULGI_00009030</name>
</gene>
<dbReference type="Pfam" id="PF09826">
    <property type="entry name" value="Beta_propel"/>
    <property type="match status" value="1"/>
</dbReference>
<proteinExistence type="predicted"/>
<name>A0A075WBB8_ARCFL</name>
<evidence type="ECO:0000313" key="1">
    <source>
        <dbReference type="EMBL" id="AIG97695.1"/>
    </source>
</evidence>
<dbReference type="EMBL" id="CP006577">
    <property type="protein sequence ID" value="AIG97695.1"/>
    <property type="molecule type" value="Genomic_DNA"/>
</dbReference>
<dbReference type="InterPro" id="IPR019198">
    <property type="entry name" value="Beta_propeller_containing"/>
</dbReference>
<sequence>MKKLIAIIAVAAVVIAGFVFTANQPEQAEEVASLKTFSSPDEFREYLAKSAEISAFYPVVYTARAEVMVDSSKGAPLGEATPTAIPAVTTTPERYSETNVQVKGIDEPDIVKTDGVNIYYSPFPFIVYIRYPEKYYIDTTKVIRAFPPSNLSITGEIKESGNLLLHENVLMILNSEGIYAYNTETQKEVWSAEFNGSYVDARLYGGKLYVVTRSWLNFGEPCPIRPLTVNGKSVEIACSRIYHPTIPVTVDTTYTVVKLDAKTGEVENSVSFVGSSGMSVVYMSKNAIYVTYNSYADPAKLTYQFISENPDLVPDWIREKIEKLMDYDISSRAKQVEIMYLLEQLRASMSEDERLKFENEYYNRWENFTKKHAREIEKTHIAKFSLQLEAEGMNSVPGRLLNRFSLDEYNGYLRVATTVDWDENDLYVLDEKLEVVGKIQGFGLDERIYAVRFDGDVGFIVTFRQTDPFFVLDLSNPENPKIVGELKIPGFSSYLHRIDENTVLGVGREEGNVKLSLFDISDLTSPKEKDRYILQEYWSEVLSNHHAFLLDSQHGIFFLPAGQNGYIFSYKDGLKLVKAVKGNAVRAIYIDDYLYIIGPEEISVYDENSWEKVGELKLQ</sequence>
<dbReference type="RefSeq" id="WP_048095325.1">
    <property type="nucleotide sequence ID" value="NZ_CP006577.1"/>
</dbReference>
<protein>
    <submittedName>
        <fullName evidence="1">Secreted protein</fullName>
    </submittedName>
</protein>